<sequence>MNKRKYGDGGPLVKEKEAVSADRSERIYEIMTKNARMLREQELLLITNKIPYGEYLCRYYEVWLKDKISNGLLECVWYAEKDLWMLSSYMDSFMEFRDFISHYQMSIRLETQNKGQLLQTELFDKIKGETVDSSPIIIIKGIGERVSIRALIAEIEKRAEVSEWAMSQSGGAPEGFQKSIYIRTEMDLTGFKQAVQSALPEEAVITVHYLPTTTMSRAVKEVGCQFMDKYAILETERQAKNILQKMSELFGVPDVYKTVSAMEGKVNPEEIGDLYILALRKVFNFCYYCGIKYDNPYEMAFKCGLFHLRNNSVLDESSPEDFQKQISHFEIDRMNYLQNIPKTIDVHTFCTDAKEKGEIECRFCEKKFESIEFFEKHLERKKHKAYEMSIKLHNDFLPCINVLNYQLINEIEKRHLKIPFEVYEYMCANNNAATEEIDYTHLDKKYPVLYANKPISIEEFGEHEL</sequence>
<dbReference type="STRING" id="935791.I3EIF0"/>
<organism evidence="2 3">
    <name type="scientific">Nematocida parisii (strain ERTm3)</name>
    <name type="common">Nematode killer fungus</name>
    <dbReference type="NCBI Taxonomy" id="935791"/>
    <lineage>
        <taxon>Eukaryota</taxon>
        <taxon>Fungi</taxon>
        <taxon>Fungi incertae sedis</taxon>
        <taxon>Microsporidia</taxon>
        <taxon>Nematocida</taxon>
    </lineage>
</organism>
<dbReference type="SMART" id="SM01173">
    <property type="entry name" value="DUF4187"/>
    <property type="match status" value="1"/>
</dbReference>
<dbReference type="AlphaFoldDB" id="I3EIF0"/>
<dbReference type="InParanoid" id="I3EIF0"/>
<dbReference type="InterPro" id="IPR025239">
    <property type="entry name" value="DUF4187"/>
</dbReference>
<evidence type="ECO:0000313" key="2">
    <source>
        <dbReference type="EMBL" id="EIJ88997.1"/>
    </source>
</evidence>
<evidence type="ECO:0000313" key="3">
    <source>
        <dbReference type="Proteomes" id="UP000002872"/>
    </source>
</evidence>
<feature type="domain" description="C2H2-type" evidence="1">
    <location>
        <begin position="361"/>
        <end position="383"/>
    </location>
</feature>
<proteinExistence type="predicted"/>
<dbReference type="VEuPathDB" id="MicrosporidiaDB:NEQG_00816"/>
<dbReference type="HOGENOM" id="CLU_056565_0_0_1"/>
<dbReference type="PROSITE" id="PS00028">
    <property type="entry name" value="ZINC_FINGER_C2H2_1"/>
    <property type="match status" value="1"/>
</dbReference>
<dbReference type="InterPro" id="IPR013087">
    <property type="entry name" value="Znf_C2H2_type"/>
</dbReference>
<dbReference type="Proteomes" id="UP000002872">
    <property type="component" value="Unassembled WGS sequence"/>
</dbReference>
<reference evidence="2" key="1">
    <citation type="submission" date="2011-01" db="EMBL/GenBank/DDBJ databases">
        <title>The Genome Sequence of Nematocida parisii strain ERTm3.</title>
        <authorList>
            <consortium name="The Broad Institute Genome Sequencing Platform"/>
            <consortium name="The Broad Institute Genome Sequencing Center for Infectious Disease"/>
            <person name="Cuomo C."/>
            <person name="Troemel E."/>
            <person name="Young S.K."/>
            <person name="Zeng Q."/>
            <person name="Gargeya S."/>
            <person name="Fitzgerald M."/>
            <person name="Haas B."/>
            <person name="Abouelleil A."/>
            <person name="Alvarado L."/>
            <person name="Arachchi H.M."/>
            <person name="Berlin A."/>
            <person name="Chapman S.B."/>
            <person name="Gearin G."/>
            <person name="Goldberg J."/>
            <person name="Griggs A."/>
            <person name="Gujja S."/>
            <person name="Hansen M."/>
            <person name="Heiman D."/>
            <person name="Howarth C."/>
            <person name="Larimer J."/>
            <person name="Lui A."/>
            <person name="MacDonald P.J.P."/>
            <person name="McCowen C."/>
            <person name="Montmayeur A."/>
            <person name="Murphy C."/>
            <person name="Neiman D."/>
            <person name="Pearson M."/>
            <person name="Priest M."/>
            <person name="Roberts A."/>
            <person name="Saif S."/>
            <person name="Shea T."/>
            <person name="Sisk P."/>
            <person name="Stolte C."/>
            <person name="Sykes S."/>
            <person name="Wortman J."/>
            <person name="Nusbaum C."/>
            <person name="Birren B."/>
        </authorList>
    </citation>
    <scope>NUCLEOTIDE SEQUENCE</scope>
    <source>
        <strain evidence="2">ERTm3</strain>
    </source>
</reference>
<gene>
    <name evidence="2" type="ORF">NEQG_00816</name>
</gene>
<protein>
    <recommendedName>
        <fullName evidence="1">C2H2-type domain-containing protein</fullName>
    </recommendedName>
</protein>
<dbReference type="OMA" id="MEFRDFI"/>
<name>I3EIF0_NEMP3</name>
<dbReference type="OrthoDB" id="342064at2759"/>
<accession>I3EIF0</accession>
<dbReference type="EMBL" id="GL870877">
    <property type="protein sequence ID" value="EIJ88997.1"/>
    <property type="molecule type" value="Genomic_DNA"/>
</dbReference>
<keyword evidence="3" id="KW-1185">Reference proteome</keyword>
<evidence type="ECO:0000259" key="1">
    <source>
        <dbReference type="PROSITE" id="PS00028"/>
    </source>
</evidence>